<reference evidence="1 2" key="1">
    <citation type="journal article" date="2024" name="Nat. Commun.">
        <title>Phylogenomics reveals the evolutionary origins of lichenization in chlorophyte algae.</title>
        <authorList>
            <person name="Puginier C."/>
            <person name="Libourel C."/>
            <person name="Otte J."/>
            <person name="Skaloud P."/>
            <person name="Haon M."/>
            <person name="Grisel S."/>
            <person name="Petersen M."/>
            <person name="Berrin J.G."/>
            <person name="Delaux P.M."/>
            <person name="Dal Grande F."/>
            <person name="Keller J."/>
        </authorList>
    </citation>
    <scope>NUCLEOTIDE SEQUENCE [LARGE SCALE GENOMIC DNA]</scope>
    <source>
        <strain evidence="1 2">SAG 2036</strain>
    </source>
</reference>
<name>A0AAW1PC13_9CHLO</name>
<dbReference type="AlphaFoldDB" id="A0AAW1PC13"/>
<accession>A0AAW1PC13</accession>
<evidence type="ECO:0000313" key="2">
    <source>
        <dbReference type="Proteomes" id="UP001465755"/>
    </source>
</evidence>
<evidence type="ECO:0000313" key="1">
    <source>
        <dbReference type="EMBL" id="KAK9810896.1"/>
    </source>
</evidence>
<gene>
    <name evidence="1" type="ORF">WJX73_006519</name>
</gene>
<protein>
    <submittedName>
        <fullName evidence="1">Uncharacterized protein</fullName>
    </submittedName>
</protein>
<comment type="caution">
    <text evidence="1">The sequence shown here is derived from an EMBL/GenBank/DDBJ whole genome shotgun (WGS) entry which is preliminary data.</text>
</comment>
<sequence>MAQAPCQSPGHGLHSGIVCSWVGSSRRRCCHALPKGRHCCSWALQEPAAKRKRRVVGPNVIHEALASVKGKRPFPGLLEYLDAGVQV</sequence>
<organism evidence="1 2">
    <name type="scientific">Symbiochloris irregularis</name>
    <dbReference type="NCBI Taxonomy" id="706552"/>
    <lineage>
        <taxon>Eukaryota</taxon>
        <taxon>Viridiplantae</taxon>
        <taxon>Chlorophyta</taxon>
        <taxon>core chlorophytes</taxon>
        <taxon>Trebouxiophyceae</taxon>
        <taxon>Trebouxiales</taxon>
        <taxon>Trebouxiaceae</taxon>
        <taxon>Symbiochloris</taxon>
    </lineage>
</organism>
<proteinExistence type="predicted"/>
<dbReference type="EMBL" id="JALJOQ010000013">
    <property type="protein sequence ID" value="KAK9810896.1"/>
    <property type="molecule type" value="Genomic_DNA"/>
</dbReference>
<keyword evidence="2" id="KW-1185">Reference proteome</keyword>
<dbReference type="Proteomes" id="UP001465755">
    <property type="component" value="Unassembled WGS sequence"/>
</dbReference>